<evidence type="ECO:0000256" key="8">
    <source>
        <dbReference type="SAM" id="MobiDB-lite"/>
    </source>
</evidence>
<comment type="caution">
    <text evidence="11">The sequence shown here is derived from an EMBL/GenBank/DDBJ whole genome shotgun (WGS) entry which is preliminary data.</text>
</comment>
<evidence type="ECO:0000256" key="7">
    <source>
        <dbReference type="PROSITE-ProRule" id="PRU01145"/>
    </source>
</evidence>
<dbReference type="GO" id="GO:0000122">
    <property type="term" value="P:negative regulation of transcription by RNA polymerase II"/>
    <property type="evidence" value="ECO:0007669"/>
    <property type="project" value="TreeGrafter"/>
</dbReference>
<evidence type="ECO:0000256" key="4">
    <source>
        <dbReference type="ARBA" id="ARBA00022771"/>
    </source>
</evidence>
<dbReference type="PANTHER" id="PTHR13100">
    <property type="entry name" value="CELL GROWTH-REGULATING NUCLEOLAR PROTEIN LYAR"/>
    <property type="match status" value="1"/>
</dbReference>
<evidence type="ECO:0000313" key="12">
    <source>
        <dbReference type="Proteomes" id="UP000475862"/>
    </source>
</evidence>
<feature type="region of interest" description="Disordered" evidence="8">
    <location>
        <begin position="170"/>
        <end position="242"/>
    </location>
</feature>
<name>A0A6G0U1B6_APHGL</name>
<dbReference type="Gene3D" id="3.30.1490.490">
    <property type="match status" value="1"/>
</dbReference>
<dbReference type="InterPro" id="IPR039999">
    <property type="entry name" value="LYAR"/>
</dbReference>
<keyword evidence="4 7" id="KW-0863">Zinc-finger</keyword>
<dbReference type="Pfam" id="PF08790">
    <property type="entry name" value="zf-LYAR"/>
    <property type="match status" value="1"/>
</dbReference>
<evidence type="ECO:0000256" key="6">
    <source>
        <dbReference type="ARBA" id="ARBA00023242"/>
    </source>
</evidence>
<dbReference type="PROSITE" id="PS51804">
    <property type="entry name" value="ZF_C2HC_LYAR"/>
    <property type="match status" value="2"/>
</dbReference>
<proteinExistence type="predicted"/>
<organism evidence="11 12">
    <name type="scientific">Aphis glycines</name>
    <name type="common">Soybean aphid</name>
    <dbReference type="NCBI Taxonomy" id="307491"/>
    <lineage>
        <taxon>Eukaryota</taxon>
        <taxon>Metazoa</taxon>
        <taxon>Ecdysozoa</taxon>
        <taxon>Arthropoda</taxon>
        <taxon>Hexapoda</taxon>
        <taxon>Insecta</taxon>
        <taxon>Pterygota</taxon>
        <taxon>Neoptera</taxon>
        <taxon>Paraneoptera</taxon>
        <taxon>Hemiptera</taxon>
        <taxon>Sternorrhyncha</taxon>
        <taxon>Aphidomorpha</taxon>
        <taxon>Aphidoidea</taxon>
        <taxon>Aphididae</taxon>
        <taxon>Aphidini</taxon>
        <taxon>Aphis</taxon>
        <taxon>Aphis</taxon>
    </lineage>
</organism>
<evidence type="ECO:0000313" key="11">
    <source>
        <dbReference type="EMBL" id="KAE9542733.1"/>
    </source>
</evidence>
<keyword evidence="3" id="KW-0677">Repeat</keyword>
<dbReference type="GO" id="GO:0006364">
    <property type="term" value="P:rRNA processing"/>
    <property type="evidence" value="ECO:0007669"/>
    <property type="project" value="TreeGrafter"/>
</dbReference>
<accession>A0A6G0U1B6</accession>
<evidence type="ECO:0000256" key="5">
    <source>
        <dbReference type="ARBA" id="ARBA00022833"/>
    </source>
</evidence>
<evidence type="ECO:0000256" key="3">
    <source>
        <dbReference type="ARBA" id="ARBA00022737"/>
    </source>
</evidence>
<feature type="compositionally biased region" description="Basic and acidic residues" evidence="8">
    <location>
        <begin position="177"/>
        <end position="205"/>
    </location>
</feature>
<protein>
    <submittedName>
        <fullName evidence="11">Uncharacterized protein</fullName>
    </submittedName>
</protein>
<dbReference type="InterPro" id="IPR014898">
    <property type="entry name" value="Znf_C2H2_LYAR"/>
</dbReference>
<keyword evidence="12" id="KW-1185">Reference proteome</keyword>
<dbReference type="Proteomes" id="UP000475862">
    <property type="component" value="Unassembled WGS sequence"/>
</dbReference>
<feature type="region of interest" description="Disordered" evidence="8">
    <location>
        <begin position="291"/>
        <end position="339"/>
    </location>
</feature>
<dbReference type="GO" id="GO:0008270">
    <property type="term" value="F:zinc ion binding"/>
    <property type="evidence" value="ECO:0007669"/>
    <property type="project" value="UniProtKB-KW"/>
</dbReference>
<sequence length="758" mass="87500">MVKYFLYRLYSCVAKLIMVVFTCNNCGDSVNKPKVDKHIQYECKRKNFAVSFCCVDCLKDFNYETVRDHCQCVTEDQRYSAKGYVPKPSAEKGKRKQAGWVDIVQSVMNNKDLPNEQRQFLNIIAKFDNVPRKKNKFQNFCFSTAPAYRRKGYIIDQVFDMIEAEYKAQLPQNSNEKPVDNKSNDLEKNDSTQKDSQGIKEKMNIENDEIVTQLNGGNETEEPPKKKKKKSKQSLDADNNETEIKLKENVEPQTAKKLKKNKNNDSIQELQEIKENKIIDSETIEKLNNNCKSEETSKKKKKSLNAVNNETEIKTKVDADKNSTEAQPSSLNKSKKNKIKSDIEVNNDTSHNVVSKTEDIYIENGENGILHKTSELTMSKKEKKEMKKKIKYQQELETVSNGIIESDKEPILKKKKRKLINNEENEEPQQKIIKTEDVLQVPAVQSGRKFEWNEAINQVLQAKKNKPMSLSKVMKRVMSEFHSLNETTKSENDLEKMFLKKIRKMKNVMIENDKFKMKWFEKDYVRCQPAVRTTTVLAGTTMYKLENSLLLLKWLQQDKSTTTYTFPLSSNRTFNIVARVLFLFSFSPQRRLDAFLLATLLVCRGRSSTSLATELVNGTRFERLALLLLFIPPPVRTSYIYYLFLFFFCFQNGRVSTVCCLERASAKCCHVSSLIKPIPILRAPYISLDRHRTRLPGPFRRTLDRIRRISLNSGKSVRVSRVNYVNFSGNSCCTANSLGPRCVLRLNITARIVACLEC</sequence>
<feature type="domain" description="Zinc finger C2H2 LYAR-type" evidence="9">
    <location>
        <begin position="52"/>
        <end position="79"/>
    </location>
</feature>
<dbReference type="InterPro" id="IPR058719">
    <property type="entry name" value="WHD_LYAR"/>
</dbReference>
<dbReference type="PANTHER" id="PTHR13100:SF10">
    <property type="entry name" value="CELL GROWTH-REGULATING NUCLEOLAR PROTEIN"/>
    <property type="match status" value="1"/>
</dbReference>
<evidence type="ECO:0000256" key="2">
    <source>
        <dbReference type="ARBA" id="ARBA00022723"/>
    </source>
</evidence>
<evidence type="ECO:0000259" key="10">
    <source>
        <dbReference type="Pfam" id="PF25879"/>
    </source>
</evidence>
<dbReference type="EMBL" id="VYZN01000009">
    <property type="protein sequence ID" value="KAE9542733.1"/>
    <property type="molecule type" value="Genomic_DNA"/>
</dbReference>
<keyword evidence="2" id="KW-0479">Metal-binding</keyword>
<evidence type="ECO:0000256" key="1">
    <source>
        <dbReference type="ARBA" id="ARBA00004123"/>
    </source>
</evidence>
<keyword evidence="6" id="KW-0539">Nucleus</keyword>
<dbReference type="SUPFAM" id="SSF57667">
    <property type="entry name" value="beta-beta-alpha zinc fingers"/>
    <property type="match status" value="2"/>
</dbReference>
<keyword evidence="5" id="KW-0862">Zinc</keyword>
<feature type="compositionally biased region" description="Basic and acidic residues" evidence="8">
    <location>
        <begin position="311"/>
        <end position="323"/>
    </location>
</feature>
<dbReference type="InterPro" id="IPR036236">
    <property type="entry name" value="Znf_C2H2_sf"/>
</dbReference>
<evidence type="ECO:0000259" key="9">
    <source>
        <dbReference type="Pfam" id="PF08790"/>
    </source>
</evidence>
<dbReference type="OrthoDB" id="21474at2759"/>
<feature type="domain" description="Cell growth-regulating nucleolar protein-like winged helix" evidence="10">
    <location>
        <begin position="448"/>
        <end position="517"/>
    </location>
</feature>
<reference evidence="11 12" key="1">
    <citation type="submission" date="2019-08" db="EMBL/GenBank/DDBJ databases">
        <title>The genome of the soybean aphid Biotype 1, its phylome, world population structure and adaptation to the North American continent.</title>
        <authorList>
            <person name="Giordano R."/>
            <person name="Donthu R.K."/>
            <person name="Hernandez A.G."/>
            <person name="Wright C.L."/>
            <person name="Zimin A.V."/>
        </authorList>
    </citation>
    <scope>NUCLEOTIDE SEQUENCE [LARGE SCALE GENOMIC DNA]</scope>
    <source>
        <tissue evidence="11">Whole aphids</tissue>
    </source>
</reference>
<dbReference type="GO" id="GO:0003677">
    <property type="term" value="F:DNA binding"/>
    <property type="evidence" value="ECO:0007669"/>
    <property type="project" value="InterPro"/>
</dbReference>
<gene>
    <name evidence="11" type="ORF">AGLY_002644</name>
</gene>
<dbReference type="AlphaFoldDB" id="A0A6G0U1B6"/>
<comment type="subcellular location">
    <subcellularLocation>
        <location evidence="1">Nucleus</location>
    </subcellularLocation>
</comment>
<dbReference type="Pfam" id="PF25879">
    <property type="entry name" value="WHD_LYAR"/>
    <property type="match status" value="1"/>
</dbReference>
<dbReference type="GO" id="GO:0005730">
    <property type="term" value="C:nucleolus"/>
    <property type="evidence" value="ECO:0007669"/>
    <property type="project" value="TreeGrafter"/>
</dbReference>